<feature type="domain" description="Transposase DDE" evidence="1">
    <location>
        <begin position="18"/>
        <end position="112"/>
    </location>
</feature>
<dbReference type="Pfam" id="PF13737">
    <property type="entry name" value="DDE_Tnp_1_5"/>
    <property type="match status" value="1"/>
</dbReference>
<evidence type="ECO:0000259" key="1">
    <source>
        <dbReference type="Pfam" id="PF13737"/>
    </source>
</evidence>
<proteinExistence type="predicted"/>
<dbReference type="EMBL" id="CP157942">
    <property type="protein sequence ID" value="XBS66848.1"/>
    <property type="molecule type" value="Genomic_DNA"/>
</dbReference>
<protein>
    <submittedName>
        <fullName evidence="2">Transposase</fullName>
    </submittedName>
</protein>
<evidence type="ECO:0000313" key="3">
    <source>
        <dbReference type="EMBL" id="XBS67058.1"/>
    </source>
</evidence>
<accession>A0AAU7Q176</accession>
<organism evidence="2">
    <name type="scientific">Wolbachia endosymbiont of Armadillidium arcangelii</name>
    <dbReference type="NCBI Taxonomy" id="3158571"/>
    <lineage>
        <taxon>Bacteria</taxon>
        <taxon>Pseudomonadati</taxon>
        <taxon>Pseudomonadota</taxon>
        <taxon>Alphaproteobacteria</taxon>
        <taxon>Rickettsiales</taxon>
        <taxon>Anaplasmataceae</taxon>
        <taxon>Wolbachieae</taxon>
        <taxon>Wolbachia</taxon>
    </lineage>
</organism>
<gene>
    <name evidence="2" type="ORF">ABLO99_06550</name>
    <name evidence="3" type="ORF">ABLO99_07895</name>
</gene>
<reference evidence="2" key="1">
    <citation type="submission" date="2024-06" db="EMBL/GenBank/DDBJ databases">
        <authorList>
            <person name="Dussert Y."/>
            <person name="Peccoud J."/>
            <person name="Pigeault R."/>
        </authorList>
    </citation>
    <scope>NUCLEOTIDE SEQUENCE</scope>
    <source>
        <strain evidence="2">WArc</strain>
    </source>
</reference>
<dbReference type="RefSeq" id="WP_349967324.1">
    <property type="nucleotide sequence ID" value="NZ_CP157942.1"/>
</dbReference>
<sequence length="113" mass="13066">MNITNFSKKEEIFFILLMENWYENSPKMRGGNYIYSNKVVILVHIVASLFRIGLRQTVGFIKGYLQQVGKGLAVISYSQASRRFKKLNIKINDCRVDKNNMEDIEIAIDSTNL</sequence>
<evidence type="ECO:0000313" key="2">
    <source>
        <dbReference type="EMBL" id="XBS66848.1"/>
    </source>
</evidence>
<dbReference type="AlphaFoldDB" id="A0AAU7Q176"/>
<name>A0AAU7Q176_9RICK</name>
<dbReference type="EMBL" id="CP157942">
    <property type="protein sequence ID" value="XBS67058.1"/>
    <property type="molecule type" value="Genomic_DNA"/>
</dbReference>
<dbReference type="InterPro" id="IPR025668">
    <property type="entry name" value="Tnp_DDE_dom"/>
</dbReference>